<dbReference type="Gene3D" id="1.20.1280.50">
    <property type="match status" value="1"/>
</dbReference>
<dbReference type="CDD" id="cd09917">
    <property type="entry name" value="F-box_SF"/>
    <property type="match status" value="1"/>
</dbReference>
<accession>G4U380</accession>
<keyword evidence="3" id="KW-1185">Reference proteome</keyword>
<dbReference type="Proteomes" id="UP000007148">
    <property type="component" value="Unassembled WGS sequence"/>
</dbReference>
<comment type="caution">
    <text evidence="2">The sequence shown here is derived from an EMBL/GenBank/DDBJ whole genome shotgun (WGS) entry which is preliminary data.</text>
</comment>
<gene>
    <name evidence="2" type="ORF">PIIN_06891</name>
</gene>
<dbReference type="OrthoDB" id="3142667at2759"/>
<evidence type="ECO:0000259" key="1">
    <source>
        <dbReference type="Pfam" id="PF12937"/>
    </source>
</evidence>
<organism evidence="2 3">
    <name type="scientific">Serendipita indica (strain DSM 11827)</name>
    <name type="common">Root endophyte fungus</name>
    <name type="synonym">Piriformospora indica</name>
    <dbReference type="NCBI Taxonomy" id="1109443"/>
    <lineage>
        <taxon>Eukaryota</taxon>
        <taxon>Fungi</taxon>
        <taxon>Dikarya</taxon>
        <taxon>Basidiomycota</taxon>
        <taxon>Agaricomycotina</taxon>
        <taxon>Agaricomycetes</taxon>
        <taxon>Sebacinales</taxon>
        <taxon>Serendipitaceae</taxon>
        <taxon>Serendipita</taxon>
    </lineage>
</organism>
<dbReference type="AlphaFoldDB" id="G4U380"/>
<dbReference type="InParanoid" id="G4U380"/>
<reference evidence="2 3" key="1">
    <citation type="journal article" date="2011" name="PLoS Pathog.">
        <title>Endophytic Life Strategies Decoded by Genome and Transcriptome Analyses of the Mutualistic Root Symbiont Piriformospora indica.</title>
        <authorList>
            <person name="Zuccaro A."/>
            <person name="Lahrmann U."/>
            <person name="Guldener U."/>
            <person name="Langen G."/>
            <person name="Pfiffi S."/>
            <person name="Biedenkopf D."/>
            <person name="Wong P."/>
            <person name="Samans B."/>
            <person name="Grimm C."/>
            <person name="Basiewicz M."/>
            <person name="Murat C."/>
            <person name="Martin F."/>
            <person name="Kogel K.H."/>
        </authorList>
    </citation>
    <scope>NUCLEOTIDE SEQUENCE [LARGE SCALE GENOMIC DNA]</scope>
    <source>
        <strain evidence="2 3">DSM 11827</strain>
    </source>
</reference>
<dbReference type="HOGENOM" id="CLU_535406_0_0_1"/>
<protein>
    <recommendedName>
        <fullName evidence="1">F-box domain-containing protein</fullName>
    </recommendedName>
</protein>
<feature type="domain" description="F-box" evidence="1">
    <location>
        <begin position="39"/>
        <end position="86"/>
    </location>
</feature>
<proteinExistence type="predicted"/>
<dbReference type="InterPro" id="IPR001810">
    <property type="entry name" value="F-box_dom"/>
</dbReference>
<evidence type="ECO:0000313" key="3">
    <source>
        <dbReference type="Proteomes" id="UP000007148"/>
    </source>
</evidence>
<dbReference type="Pfam" id="PF12937">
    <property type="entry name" value="F-box-like"/>
    <property type="match status" value="1"/>
</dbReference>
<evidence type="ECO:0000313" key="2">
    <source>
        <dbReference type="EMBL" id="CCA78039.1"/>
    </source>
</evidence>
<dbReference type="EMBL" id="CAFZ01001882">
    <property type="protein sequence ID" value="CCA78039.1"/>
    <property type="molecule type" value="Genomic_DNA"/>
</dbReference>
<sequence length="491" mass="56876">MSQLQKLRKTLSDVTAIRNALIKELQPFELAPSPSLVPIEKIPNENLIQIFDYAIQDCHPDICCLLLVSKRWHNLVMKTSSLWARIELVCRRINNRPTSLPHVSYVKACYTRSMERLLDVVIDYTSFLTDYNSRKENIEHLTSIVESKGESSFLIKDLWENKDSVFDEECDCDDCSASRWDEAYGYEYEYGYKNPRKLVDESTEARKRLLNRVEALGLELGTDNGKLMGRWKSANILIPSSVATTGTRYDEKEFAKLKKLVLAPLVGDTPSLLTLQIRNIHVLPFLKRLDKTSRMANVHSLTLDALEYFPSCLQSDALHYLSIGHVRNYNQLAPLATLPSLQELKFLNFSSPYSYYSQQLRLAPQTIIRLKGLKKLSFRYQSHLDRYIRFETPHLEEVHVKTLDDTPDMGISTSTLVWEPWYWNENVSRETCRKILDSAFVWLGLAHTLILRNFPEDFVLEYLKDREHPSTLRVIYVDELKGVPRAVYVAK</sequence>
<name>G4U380_SERID</name>
<dbReference type="SUPFAM" id="SSF81383">
    <property type="entry name" value="F-box domain"/>
    <property type="match status" value="1"/>
</dbReference>
<dbReference type="InterPro" id="IPR036047">
    <property type="entry name" value="F-box-like_dom_sf"/>
</dbReference>